<sequence>MRIYCHLCSFTVITVSATASATISSHVKATTTMISFSSNCAWKDIVAGNSTLTNAGTTYFSNTVVSMCSTFTTIVNSICNTYGQITSLIYFSHSHIPILTDKSF</sequence>
<comment type="caution">
    <text evidence="2">The sequence shown here is derived from an EMBL/GenBank/DDBJ whole genome shotgun (WGS) entry which is preliminary data.</text>
</comment>
<organism evidence="2 3">
    <name type="scientific">Ilex paraguariensis</name>
    <name type="common">yerba mate</name>
    <dbReference type="NCBI Taxonomy" id="185542"/>
    <lineage>
        <taxon>Eukaryota</taxon>
        <taxon>Viridiplantae</taxon>
        <taxon>Streptophyta</taxon>
        <taxon>Embryophyta</taxon>
        <taxon>Tracheophyta</taxon>
        <taxon>Spermatophyta</taxon>
        <taxon>Magnoliopsida</taxon>
        <taxon>eudicotyledons</taxon>
        <taxon>Gunneridae</taxon>
        <taxon>Pentapetalae</taxon>
        <taxon>asterids</taxon>
        <taxon>campanulids</taxon>
        <taxon>Aquifoliales</taxon>
        <taxon>Aquifoliaceae</taxon>
        <taxon>Ilex</taxon>
    </lineage>
</organism>
<evidence type="ECO:0000313" key="2">
    <source>
        <dbReference type="EMBL" id="CAK9137770.1"/>
    </source>
</evidence>
<evidence type="ECO:0000313" key="3">
    <source>
        <dbReference type="Proteomes" id="UP001642360"/>
    </source>
</evidence>
<keyword evidence="1" id="KW-0732">Signal</keyword>
<dbReference type="EMBL" id="CAUOFW020000837">
    <property type="protein sequence ID" value="CAK9137770.1"/>
    <property type="molecule type" value="Genomic_DNA"/>
</dbReference>
<name>A0ABC8QZ45_9AQUA</name>
<proteinExistence type="predicted"/>
<feature type="signal peptide" evidence="1">
    <location>
        <begin position="1"/>
        <end position="21"/>
    </location>
</feature>
<dbReference type="AlphaFoldDB" id="A0ABC8QZ45"/>
<feature type="chain" id="PRO_5044747356" evidence="1">
    <location>
        <begin position="22"/>
        <end position="104"/>
    </location>
</feature>
<dbReference type="Proteomes" id="UP001642360">
    <property type="component" value="Unassembled WGS sequence"/>
</dbReference>
<reference evidence="2 3" key="1">
    <citation type="submission" date="2024-02" db="EMBL/GenBank/DDBJ databases">
        <authorList>
            <person name="Vignale AGUSTIN F."/>
            <person name="Sosa J E."/>
            <person name="Modenutti C."/>
        </authorList>
    </citation>
    <scope>NUCLEOTIDE SEQUENCE [LARGE SCALE GENOMIC DNA]</scope>
</reference>
<protein>
    <submittedName>
        <fullName evidence="2">Uncharacterized protein</fullName>
    </submittedName>
</protein>
<gene>
    <name evidence="2" type="ORF">ILEXP_LOCUS4807</name>
</gene>
<keyword evidence="3" id="KW-1185">Reference proteome</keyword>
<accession>A0ABC8QZ45</accession>
<evidence type="ECO:0000256" key="1">
    <source>
        <dbReference type="SAM" id="SignalP"/>
    </source>
</evidence>